<dbReference type="Proteomes" id="UP001209229">
    <property type="component" value="Unassembled WGS sequence"/>
</dbReference>
<name>A0AAE3M1C2_9BACT</name>
<sequence length="100" mass="11680">MDSVILKKLESIEKMLTEQNTLKKEVISFNEAAIYLELSHSHLYKLTAAGSIPHYKPNGKKVYFKRLELDSWLLRNRTDSKEEIDQAITDFQLKQGRNQL</sequence>
<dbReference type="InterPro" id="IPR041657">
    <property type="entry name" value="HTH_17"/>
</dbReference>
<evidence type="ECO:0000259" key="1">
    <source>
        <dbReference type="Pfam" id="PF12728"/>
    </source>
</evidence>
<organism evidence="2 3">
    <name type="scientific">Plebeiibacterium sediminum</name>
    <dbReference type="NCBI Taxonomy" id="2992112"/>
    <lineage>
        <taxon>Bacteria</taxon>
        <taxon>Pseudomonadati</taxon>
        <taxon>Bacteroidota</taxon>
        <taxon>Bacteroidia</taxon>
        <taxon>Marinilabiliales</taxon>
        <taxon>Marinilabiliaceae</taxon>
        <taxon>Plebeiibacterium</taxon>
    </lineage>
</organism>
<protein>
    <submittedName>
        <fullName evidence="2">Helix-turn-helix domain-containing protein</fullName>
    </submittedName>
</protein>
<dbReference type="EMBL" id="JAPDPJ010000004">
    <property type="protein sequence ID" value="MCW3785486.1"/>
    <property type="molecule type" value="Genomic_DNA"/>
</dbReference>
<gene>
    <name evidence="2" type="ORF">OM075_03350</name>
</gene>
<feature type="domain" description="Helix-turn-helix" evidence="1">
    <location>
        <begin position="28"/>
        <end position="77"/>
    </location>
</feature>
<evidence type="ECO:0000313" key="2">
    <source>
        <dbReference type="EMBL" id="MCW3785486.1"/>
    </source>
</evidence>
<dbReference type="RefSeq" id="WP_301189057.1">
    <property type="nucleotide sequence ID" value="NZ_JAPDPJ010000004.1"/>
</dbReference>
<dbReference type="GO" id="GO:0003677">
    <property type="term" value="F:DNA binding"/>
    <property type="evidence" value="ECO:0007669"/>
    <property type="project" value="InterPro"/>
</dbReference>
<evidence type="ECO:0000313" key="3">
    <source>
        <dbReference type="Proteomes" id="UP001209229"/>
    </source>
</evidence>
<reference evidence="2" key="1">
    <citation type="submission" date="2022-10" db="EMBL/GenBank/DDBJ databases">
        <authorList>
            <person name="Yu W.X."/>
        </authorList>
    </citation>
    <scope>NUCLEOTIDE SEQUENCE</scope>
    <source>
        <strain evidence="2">AAT</strain>
    </source>
</reference>
<dbReference type="InterPro" id="IPR010093">
    <property type="entry name" value="SinI_DNA-bd"/>
</dbReference>
<dbReference type="Pfam" id="PF12728">
    <property type="entry name" value="HTH_17"/>
    <property type="match status" value="1"/>
</dbReference>
<dbReference type="NCBIfam" id="TIGR01764">
    <property type="entry name" value="excise"/>
    <property type="match status" value="1"/>
</dbReference>
<keyword evidence="3" id="KW-1185">Reference proteome</keyword>
<dbReference type="AlphaFoldDB" id="A0AAE3M1C2"/>
<accession>A0AAE3M1C2</accession>
<proteinExistence type="predicted"/>
<comment type="caution">
    <text evidence="2">The sequence shown here is derived from an EMBL/GenBank/DDBJ whole genome shotgun (WGS) entry which is preliminary data.</text>
</comment>